<dbReference type="PANTHER" id="PTHR43721:SF22">
    <property type="entry name" value="ELONGATION FACTOR TU, MITOCHONDRIAL"/>
    <property type="match status" value="1"/>
</dbReference>
<keyword evidence="7" id="KW-0251">Elongation factor</keyword>
<evidence type="ECO:0000256" key="4">
    <source>
        <dbReference type="ARBA" id="ARBA00022917"/>
    </source>
</evidence>
<dbReference type="InterPro" id="IPR027417">
    <property type="entry name" value="P-loop_NTPase"/>
</dbReference>
<dbReference type="InterPro" id="IPR036388">
    <property type="entry name" value="WH-like_DNA-bd_sf"/>
</dbReference>
<reference evidence="7 8" key="1">
    <citation type="submission" date="2018-09" db="EMBL/GenBank/DDBJ databases">
        <title>Genomic Encyclopedia of Archaeal and Bacterial Type Strains, Phase II (KMG-II): from individual species to whole genera.</title>
        <authorList>
            <person name="Goeker M."/>
        </authorList>
    </citation>
    <scope>NUCLEOTIDE SEQUENCE [LARGE SCALE GENOMIC DNA]</scope>
    <source>
        <strain evidence="7 8">DSM 11458</strain>
    </source>
</reference>
<protein>
    <submittedName>
        <fullName evidence="7">Selenocysteine-specific translation elongation factor SelB</fullName>
    </submittedName>
</protein>
<evidence type="ECO:0000256" key="1">
    <source>
        <dbReference type="ARBA" id="ARBA00004496"/>
    </source>
</evidence>
<dbReference type="Pfam" id="PF25461">
    <property type="entry name" value="Beta-barrel_SelB"/>
    <property type="match status" value="1"/>
</dbReference>
<dbReference type="EMBL" id="RAQK01000002">
    <property type="protein sequence ID" value="RKE94215.1"/>
    <property type="molecule type" value="Genomic_DNA"/>
</dbReference>
<dbReference type="InterPro" id="IPR036390">
    <property type="entry name" value="WH_DNA-bd_sf"/>
</dbReference>
<dbReference type="PROSITE" id="PS51722">
    <property type="entry name" value="G_TR_2"/>
    <property type="match status" value="1"/>
</dbReference>
<comment type="subcellular location">
    <subcellularLocation>
        <location evidence="1">Cytoplasm</location>
    </subcellularLocation>
</comment>
<keyword evidence="8" id="KW-1185">Reference proteome</keyword>
<dbReference type="Gene3D" id="3.40.50.300">
    <property type="entry name" value="P-loop containing nucleotide triphosphate hydrolases"/>
    <property type="match status" value="1"/>
</dbReference>
<organism evidence="7 8">
    <name type="scientific">Sulfitobacter guttiformis</name>
    <dbReference type="NCBI Taxonomy" id="74349"/>
    <lineage>
        <taxon>Bacteria</taxon>
        <taxon>Pseudomonadati</taxon>
        <taxon>Pseudomonadota</taxon>
        <taxon>Alphaproteobacteria</taxon>
        <taxon>Rhodobacterales</taxon>
        <taxon>Roseobacteraceae</taxon>
        <taxon>Sulfitobacter</taxon>
    </lineage>
</organism>
<evidence type="ECO:0000259" key="6">
    <source>
        <dbReference type="PROSITE" id="PS51722"/>
    </source>
</evidence>
<gene>
    <name evidence="7" type="ORF">C8N30_3332</name>
</gene>
<dbReference type="STRING" id="1443111.Z949_1160"/>
<dbReference type="SUPFAM" id="SSF50447">
    <property type="entry name" value="Translation proteins"/>
    <property type="match status" value="1"/>
</dbReference>
<dbReference type="GO" id="GO:0003924">
    <property type="term" value="F:GTPase activity"/>
    <property type="evidence" value="ECO:0007669"/>
    <property type="project" value="InterPro"/>
</dbReference>
<proteinExistence type="predicted"/>
<dbReference type="AlphaFoldDB" id="A0A420DJ38"/>
<dbReference type="NCBIfam" id="TIGR00475">
    <property type="entry name" value="selB"/>
    <property type="match status" value="1"/>
</dbReference>
<dbReference type="CDD" id="cd15491">
    <property type="entry name" value="selB_III"/>
    <property type="match status" value="1"/>
</dbReference>
<dbReference type="InterPro" id="IPR009000">
    <property type="entry name" value="Transl_B-barrel_sf"/>
</dbReference>
<evidence type="ECO:0000256" key="3">
    <source>
        <dbReference type="ARBA" id="ARBA00022741"/>
    </source>
</evidence>
<evidence type="ECO:0000313" key="7">
    <source>
        <dbReference type="EMBL" id="RKE94215.1"/>
    </source>
</evidence>
<dbReference type="GO" id="GO:0003746">
    <property type="term" value="F:translation elongation factor activity"/>
    <property type="evidence" value="ECO:0007669"/>
    <property type="project" value="UniProtKB-KW"/>
</dbReference>
<dbReference type="InterPro" id="IPR004535">
    <property type="entry name" value="Transl_elong_SelB"/>
</dbReference>
<dbReference type="InterPro" id="IPR015191">
    <property type="entry name" value="SelB_WHD4"/>
</dbReference>
<comment type="caution">
    <text evidence="7">The sequence shown here is derived from an EMBL/GenBank/DDBJ whole genome shotgun (WGS) entry which is preliminary data.</text>
</comment>
<dbReference type="PANTHER" id="PTHR43721">
    <property type="entry name" value="ELONGATION FACTOR TU-RELATED"/>
    <property type="match status" value="1"/>
</dbReference>
<dbReference type="InterPro" id="IPR057335">
    <property type="entry name" value="Beta-barrel_SelB"/>
</dbReference>
<evidence type="ECO:0000313" key="8">
    <source>
        <dbReference type="Proteomes" id="UP000284407"/>
    </source>
</evidence>
<dbReference type="Gene3D" id="2.40.30.10">
    <property type="entry name" value="Translation factors"/>
    <property type="match status" value="1"/>
</dbReference>
<dbReference type="GO" id="GO:0005525">
    <property type="term" value="F:GTP binding"/>
    <property type="evidence" value="ECO:0007669"/>
    <property type="project" value="UniProtKB-KW"/>
</dbReference>
<evidence type="ECO:0000256" key="2">
    <source>
        <dbReference type="ARBA" id="ARBA00022490"/>
    </source>
</evidence>
<keyword evidence="2" id="KW-0963">Cytoplasm</keyword>
<dbReference type="SUPFAM" id="SSF52540">
    <property type="entry name" value="P-loop containing nucleoside triphosphate hydrolases"/>
    <property type="match status" value="1"/>
</dbReference>
<dbReference type="Gene3D" id="1.10.10.10">
    <property type="entry name" value="Winged helix-like DNA-binding domain superfamily/Winged helix DNA-binding domain"/>
    <property type="match status" value="1"/>
</dbReference>
<dbReference type="RefSeq" id="WP_025061749.1">
    <property type="nucleotide sequence ID" value="NZ_RAQK01000002.1"/>
</dbReference>
<dbReference type="SUPFAM" id="SSF50465">
    <property type="entry name" value="EF-Tu/eEF-1alpha/eIF2-gamma C-terminal domain"/>
    <property type="match status" value="1"/>
</dbReference>
<keyword evidence="4" id="KW-0648">Protein biosynthesis</keyword>
<dbReference type="InterPro" id="IPR000795">
    <property type="entry name" value="T_Tr_GTP-bd_dom"/>
</dbReference>
<dbReference type="OrthoDB" id="9803139at2"/>
<dbReference type="InterPro" id="IPR009001">
    <property type="entry name" value="Transl_elong_EF1A/Init_IF2_C"/>
</dbReference>
<dbReference type="Pfam" id="PF00009">
    <property type="entry name" value="GTP_EFTU"/>
    <property type="match status" value="1"/>
</dbReference>
<dbReference type="GO" id="GO:0004020">
    <property type="term" value="F:adenylylsulfate kinase activity"/>
    <property type="evidence" value="ECO:0007669"/>
    <property type="project" value="UniProtKB-EC"/>
</dbReference>
<dbReference type="InterPro" id="IPR050055">
    <property type="entry name" value="EF-Tu_GTPase"/>
</dbReference>
<keyword evidence="3" id="KW-0547">Nucleotide-binding</keyword>
<name>A0A420DJ38_9RHOB</name>
<dbReference type="GO" id="GO:0003723">
    <property type="term" value="F:RNA binding"/>
    <property type="evidence" value="ECO:0007669"/>
    <property type="project" value="InterPro"/>
</dbReference>
<evidence type="ECO:0000256" key="5">
    <source>
        <dbReference type="ARBA" id="ARBA00023134"/>
    </source>
</evidence>
<dbReference type="Proteomes" id="UP000284407">
    <property type="component" value="Unassembled WGS sequence"/>
</dbReference>
<accession>A0A420DJ38</accession>
<feature type="domain" description="Tr-type G" evidence="6">
    <location>
        <begin position="1"/>
        <end position="171"/>
    </location>
</feature>
<keyword evidence="5" id="KW-0342">GTP-binding</keyword>
<dbReference type="GO" id="GO:0005737">
    <property type="term" value="C:cytoplasm"/>
    <property type="evidence" value="ECO:0007669"/>
    <property type="project" value="UniProtKB-SubCell"/>
</dbReference>
<dbReference type="Pfam" id="PF09107">
    <property type="entry name" value="WHD_3rd_SelB"/>
    <property type="match status" value="1"/>
</dbReference>
<dbReference type="GO" id="GO:0001514">
    <property type="term" value="P:selenocysteine incorporation"/>
    <property type="evidence" value="ECO:0007669"/>
    <property type="project" value="InterPro"/>
</dbReference>
<dbReference type="SUPFAM" id="SSF46785">
    <property type="entry name" value="Winged helix' DNA-binding domain"/>
    <property type="match status" value="1"/>
</dbReference>
<sequence>MSKACVVVIGHVDHGKSALVRALTGTETDSLPEEKQRGLSITPGYAHRSYPAGVIDFVDAPGHEDFIAAMVAGASGARAALLVISAREGIAAQTLEHLRIAQLLGIETGIIAITKSDLVETAEQDLLRREIRAALAHSVFATAPIIFCSALTGDGLDSLNDALESVLKISTTQVNPPSDSFLPIDRIFTLAGLGTVVTGTLLGADLTTGGEAVVLPEGRKVSIRGLHSRGLPRETVHTGERTAANLRGVAVADIARGSVLCAAGSYAPSVCIDVEISLLPDAPAPLKHNQDLRVLFGTAHVVANLRIFGGDQLRSKHSAFAQLRFKRPVAGFAGQRAILRQLSPAATLGGAVFLDPLAAPARAGDASRIAVLEAASAGDPCHIAHALCTSASAKGIARLSDVARLSRKPLAGLQTALLPEFDLLEGDLIAPHSRISGCKAEIIGALATYHIQFPLHLAAARTILAKLNFARPLLDYCERVLIDNGDILEAGAGLTLEAHDPLTLMTDKQHSRMAEMITVFRAAGLSPPAAATVVHDQTDADLLALCIDTRALTALHNVGLDQRLVLDTQAVQSAAVTLLCAFPPPHEFTTSAARSALETSRRVIVPLLEHFDTCAITLRSGDTRRMAKAISVPTHDAN</sequence>